<dbReference type="PRINTS" id="PR00453">
    <property type="entry name" value="VWFADOMAIN"/>
</dbReference>
<feature type="domain" description="VWFA" evidence="14">
    <location>
        <begin position="27"/>
        <end position="202"/>
    </location>
</feature>
<evidence type="ECO:0000256" key="1">
    <source>
        <dbReference type="ARBA" id="ARBA00004302"/>
    </source>
</evidence>
<dbReference type="SUPFAM" id="SSF53300">
    <property type="entry name" value="vWA-like"/>
    <property type="match status" value="1"/>
</dbReference>
<feature type="domain" description="Fibronectin type-III" evidence="15">
    <location>
        <begin position="283"/>
        <end position="371"/>
    </location>
</feature>
<evidence type="ECO:0000256" key="11">
    <source>
        <dbReference type="ARBA" id="ARBA00046169"/>
    </source>
</evidence>
<dbReference type="Gene3D" id="2.60.40.10">
    <property type="entry name" value="Immunoglobulins"/>
    <property type="match status" value="1"/>
</dbReference>
<reference evidence="16" key="2">
    <citation type="submission" date="2025-09" db="UniProtKB">
        <authorList>
            <consortium name="Ensembl"/>
        </authorList>
    </citation>
    <scope>IDENTIFICATION</scope>
</reference>
<dbReference type="Pfam" id="PF00041">
    <property type="entry name" value="fn3"/>
    <property type="match status" value="1"/>
</dbReference>
<evidence type="ECO:0000256" key="3">
    <source>
        <dbReference type="ARBA" id="ARBA00022530"/>
    </source>
</evidence>
<evidence type="ECO:0000256" key="12">
    <source>
        <dbReference type="SAM" id="MobiDB-lite"/>
    </source>
</evidence>
<evidence type="ECO:0000313" key="16">
    <source>
        <dbReference type="Ensembl" id="ENSAZOP00000017297.1"/>
    </source>
</evidence>
<dbReference type="InterPro" id="IPR050525">
    <property type="entry name" value="ECM_Assembly_Org"/>
</dbReference>
<keyword evidence="17" id="KW-1185">Reference proteome</keyword>
<dbReference type="SUPFAM" id="SSF49265">
    <property type="entry name" value="Fibronectin type III"/>
    <property type="match status" value="1"/>
</dbReference>
<keyword evidence="6" id="KW-0677">Repeat</keyword>
<dbReference type="InterPro" id="IPR003961">
    <property type="entry name" value="FN3_dom"/>
</dbReference>
<dbReference type="AlphaFoldDB" id="A0A8B9V0I5"/>
<feature type="region of interest" description="Disordered" evidence="12">
    <location>
        <begin position="361"/>
        <end position="380"/>
    </location>
</feature>
<keyword evidence="8" id="KW-1015">Disulfide bond</keyword>
<dbReference type="InterPro" id="IPR002035">
    <property type="entry name" value="VWF_A"/>
</dbReference>
<keyword evidence="4" id="KW-0597">Phosphoprotein</keyword>
<evidence type="ECO:0000256" key="13">
    <source>
        <dbReference type="SAM" id="SignalP"/>
    </source>
</evidence>
<dbReference type="Pfam" id="PF00092">
    <property type="entry name" value="VWA"/>
    <property type="match status" value="1"/>
</dbReference>
<name>A0A8B9V0I5_9AVES</name>
<dbReference type="PANTHER" id="PTHR24020:SF77">
    <property type="entry name" value="VON WILLEBRAND FACTOR A DOMAIN-CONTAINING PROTEIN 1"/>
    <property type="match status" value="1"/>
</dbReference>
<dbReference type="InterPro" id="IPR036116">
    <property type="entry name" value="FN3_sf"/>
</dbReference>
<dbReference type="Gene3D" id="3.40.50.410">
    <property type="entry name" value="von Willebrand factor, type A domain"/>
    <property type="match status" value="1"/>
</dbReference>
<dbReference type="SMART" id="SM00327">
    <property type="entry name" value="VWA"/>
    <property type="match status" value="1"/>
</dbReference>
<evidence type="ECO:0000256" key="10">
    <source>
        <dbReference type="ARBA" id="ARBA00029542"/>
    </source>
</evidence>
<dbReference type="FunFam" id="2.60.40.10:FF:000638">
    <property type="entry name" value="von Willebrand factor A domain-containing 1"/>
    <property type="match status" value="1"/>
</dbReference>
<sequence>MGLLLALPWLLCLISCAQPSISNAEGDILFLLDSSGSVSYYEFSKVKEFMWDLVRPFSFGPKDVQTSIIHISTTPTMEFPFDRYQSRGGVQQAIRDTRQLMGDTNTGQALSYAKEKFFSNEAGARPEVPKVLVWVTDGFSTDDISEPMQLLKDMGVTVFIVSTGRGNYLELSAAASQPPEKHLHFVDVDDLPIITKELRDAMLGTTGPGCAPWESECFCSVTPLSERVLPLPAAQPSAETPSPARWAQQGSSSPLPARPWLRREQDQLRTHSCPFALLSEEITPAQLLISESSPHSFQVSWAPTPDSVAAYQVLYGPLPGDSAQLLEVDGKRNSTVVENLAPNTTYLVTVTAIYRSGKEKSLSAKACTDEKPRLAGRPFS</sequence>
<evidence type="ECO:0000256" key="4">
    <source>
        <dbReference type="ARBA" id="ARBA00022553"/>
    </source>
</evidence>
<dbReference type="GO" id="GO:0005604">
    <property type="term" value="C:basement membrane"/>
    <property type="evidence" value="ECO:0007669"/>
    <property type="project" value="UniProtKB-SubCell"/>
</dbReference>
<feature type="region of interest" description="Disordered" evidence="12">
    <location>
        <begin position="233"/>
        <end position="258"/>
    </location>
</feature>
<evidence type="ECO:0000256" key="8">
    <source>
        <dbReference type="ARBA" id="ARBA00023157"/>
    </source>
</evidence>
<keyword evidence="3" id="KW-0272">Extracellular matrix</keyword>
<dbReference type="FunFam" id="3.40.50.410:FF:000046">
    <property type="entry name" value="von Willebrand factor A domain-containing protein 1"/>
    <property type="match status" value="1"/>
</dbReference>
<dbReference type="SMART" id="SM00060">
    <property type="entry name" value="FN3"/>
    <property type="match status" value="1"/>
</dbReference>
<accession>A0A8B9V0I5</accession>
<comment type="function">
    <text evidence="11">Promotes matrix assembly. Involved in the organization of skeletal muscles and in the formation of neuromuscular junctions.</text>
</comment>
<protein>
    <recommendedName>
        <fullName evidence="10">von Willebrand factor A domain-containing protein 1</fullName>
    </recommendedName>
</protein>
<dbReference type="CDD" id="cd01472">
    <property type="entry name" value="vWA_collagen"/>
    <property type="match status" value="1"/>
</dbReference>
<dbReference type="PANTHER" id="PTHR24020">
    <property type="entry name" value="COLLAGEN ALPHA"/>
    <property type="match status" value="1"/>
</dbReference>
<reference evidence="16" key="1">
    <citation type="submission" date="2025-08" db="UniProtKB">
        <authorList>
            <consortium name="Ensembl"/>
        </authorList>
    </citation>
    <scope>IDENTIFICATION</scope>
</reference>
<dbReference type="InterPro" id="IPR013783">
    <property type="entry name" value="Ig-like_fold"/>
</dbReference>
<feature type="compositionally biased region" description="Basic and acidic residues" evidence="12">
    <location>
        <begin position="361"/>
        <end position="373"/>
    </location>
</feature>
<evidence type="ECO:0000256" key="7">
    <source>
        <dbReference type="ARBA" id="ARBA00022869"/>
    </source>
</evidence>
<feature type="chain" id="PRO_5034708190" description="von Willebrand factor A domain-containing protein 1" evidence="13">
    <location>
        <begin position="20"/>
        <end position="380"/>
    </location>
</feature>
<dbReference type="Proteomes" id="UP000694549">
    <property type="component" value="Unplaced"/>
</dbReference>
<dbReference type="InterPro" id="IPR036465">
    <property type="entry name" value="vWFA_dom_sf"/>
</dbReference>
<keyword evidence="9" id="KW-0325">Glycoprotein</keyword>
<keyword evidence="2" id="KW-0964">Secreted</keyword>
<evidence type="ECO:0000259" key="14">
    <source>
        <dbReference type="PROSITE" id="PS50234"/>
    </source>
</evidence>
<evidence type="ECO:0000313" key="17">
    <source>
        <dbReference type="Proteomes" id="UP000694549"/>
    </source>
</evidence>
<dbReference type="PROSITE" id="PS50853">
    <property type="entry name" value="FN3"/>
    <property type="match status" value="1"/>
</dbReference>
<dbReference type="Ensembl" id="ENSAZOT00000018594.1">
    <property type="protein sequence ID" value="ENSAZOP00000017297.1"/>
    <property type="gene ID" value="ENSAZOG00000011062.1"/>
</dbReference>
<evidence type="ECO:0000256" key="9">
    <source>
        <dbReference type="ARBA" id="ARBA00023180"/>
    </source>
</evidence>
<keyword evidence="5 13" id="KW-0732">Signal</keyword>
<evidence type="ECO:0000256" key="2">
    <source>
        <dbReference type="ARBA" id="ARBA00022525"/>
    </source>
</evidence>
<evidence type="ECO:0000259" key="15">
    <source>
        <dbReference type="PROSITE" id="PS50853"/>
    </source>
</evidence>
<feature type="signal peptide" evidence="13">
    <location>
        <begin position="1"/>
        <end position="19"/>
    </location>
</feature>
<evidence type="ECO:0000256" key="5">
    <source>
        <dbReference type="ARBA" id="ARBA00022729"/>
    </source>
</evidence>
<evidence type="ECO:0000256" key="6">
    <source>
        <dbReference type="ARBA" id="ARBA00022737"/>
    </source>
</evidence>
<comment type="subcellular location">
    <subcellularLocation>
        <location evidence="1">Secreted</location>
        <location evidence="1">Extracellular space</location>
        <location evidence="1">Extracellular matrix</location>
        <location evidence="1">Basement membrane</location>
    </subcellularLocation>
</comment>
<proteinExistence type="predicted"/>
<keyword evidence="7" id="KW-0084">Basement membrane</keyword>
<dbReference type="CDD" id="cd00063">
    <property type="entry name" value="FN3"/>
    <property type="match status" value="1"/>
</dbReference>
<organism evidence="16 17">
    <name type="scientific">Anas zonorhyncha</name>
    <name type="common">Eastern spot-billed duck</name>
    <dbReference type="NCBI Taxonomy" id="75864"/>
    <lineage>
        <taxon>Eukaryota</taxon>
        <taxon>Metazoa</taxon>
        <taxon>Chordata</taxon>
        <taxon>Craniata</taxon>
        <taxon>Vertebrata</taxon>
        <taxon>Euteleostomi</taxon>
        <taxon>Archelosauria</taxon>
        <taxon>Archosauria</taxon>
        <taxon>Dinosauria</taxon>
        <taxon>Saurischia</taxon>
        <taxon>Theropoda</taxon>
        <taxon>Coelurosauria</taxon>
        <taxon>Aves</taxon>
        <taxon>Neognathae</taxon>
        <taxon>Galloanserae</taxon>
        <taxon>Anseriformes</taxon>
        <taxon>Anatidae</taxon>
        <taxon>Anatinae</taxon>
        <taxon>Anas</taxon>
    </lineage>
</organism>
<dbReference type="PROSITE" id="PS50234">
    <property type="entry name" value="VWFA"/>
    <property type="match status" value="1"/>
</dbReference>